<evidence type="ECO:0000259" key="1">
    <source>
        <dbReference type="Pfam" id="PF03781"/>
    </source>
</evidence>
<dbReference type="InterPro" id="IPR005532">
    <property type="entry name" value="SUMF_dom"/>
</dbReference>
<dbReference type="EMBL" id="NJBO01000002">
    <property type="protein sequence ID" value="TKJ43962.1"/>
    <property type="molecule type" value="Genomic_DNA"/>
</dbReference>
<organism evidence="2 3">
    <name type="scientific">candidate division TA06 bacterium B3_TA06</name>
    <dbReference type="NCBI Taxonomy" id="2012487"/>
    <lineage>
        <taxon>Bacteria</taxon>
        <taxon>Bacteria division TA06</taxon>
    </lineage>
</organism>
<gene>
    <name evidence="2" type="ORF">CEE36_02255</name>
</gene>
<sequence length="653" mass="73297">MRPSQLHSRGKGFLGGIILLLLTVPIAIAGETSSSYPEKKTIPVKGILNFISQYCTSADSLPILVQFYDSLNRPEPGVLCTLTIGSEKLARTSDDNGEVLFWVPSAEISSEIECVAYSRRPIEHSYEVEVSPLVDWLISQGKEVGFETGVGLPELADDGIRVLYPEGREEEAHKMMATLKEEKKIIQSITKMRLMPRKIILTDKPEIAVFVGGGGLPLASGSFMNILIYEALPHEWVEGSLSKNYQIYEDSTNRWIGDGLANYIAFEICKRFYLPALRDLYRLSHEDSGKVYDLRSWLRAGVEKRASKEGRELPKGTGTTYVGWKGYALAPYFWAKVIDKSGDSLIIAKFLEEFRKAEDKRSQNAIAILERLSGLDINKELVITGKEYIENVNRYWPVAIPLPGMVMIGLIGINNRFSMGDSTDRNTSPVRNVHLNSFFLDSYEVTNEQFCKFLNAMGNQKEGGVYWFDEWFYSDIIHEGDSFRVKAGRESYPVSQVSWYGAAAYAEWAGKRLPTEAEWEFAASNNGTTLYPWDGGWHDDYCNWGEEGKLDGYEFTAPVDSFAKGKNHYDCYNMVGNVFEWVSDWYAPYSPADTINPKGPQTGTQKAYRGGSFAEGKEWMTTRARQGADPAEASPCIGFRCAADIEKPELEGN</sequence>
<dbReference type="PANTHER" id="PTHR23150">
    <property type="entry name" value="SULFATASE MODIFYING FACTOR 1, 2"/>
    <property type="match status" value="1"/>
</dbReference>
<dbReference type="InterPro" id="IPR016187">
    <property type="entry name" value="CTDL_fold"/>
</dbReference>
<comment type="caution">
    <text evidence="2">The sequence shown here is derived from an EMBL/GenBank/DDBJ whole genome shotgun (WGS) entry which is preliminary data.</text>
</comment>
<dbReference type="InterPro" id="IPR042095">
    <property type="entry name" value="SUMF_sf"/>
</dbReference>
<accession>A0A532V9Y1</accession>
<name>A0A532V9Y1_UNCT6</name>
<evidence type="ECO:0000313" key="2">
    <source>
        <dbReference type="EMBL" id="TKJ43962.1"/>
    </source>
</evidence>
<protein>
    <recommendedName>
        <fullName evidence="1">Sulfatase-modifying factor enzyme-like domain-containing protein</fullName>
    </recommendedName>
</protein>
<dbReference type="PANTHER" id="PTHR23150:SF19">
    <property type="entry name" value="FORMYLGLYCINE-GENERATING ENZYME"/>
    <property type="match status" value="1"/>
</dbReference>
<dbReference type="Pfam" id="PF03781">
    <property type="entry name" value="FGE-sulfatase"/>
    <property type="match status" value="1"/>
</dbReference>
<dbReference type="InterPro" id="IPR051043">
    <property type="entry name" value="Sulfatase_Mod_Factor_Kinase"/>
</dbReference>
<dbReference type="AlphaFoldDB" id="A0A532V9Y1"/>
<dbReference type="Proteomes" id="UP000317778">
    <property type="component" value="Unassembled WGS sequence"/>
</dbReference>
<evidence type="ECO:0000313" key="3">
    <source>
        <dbReference type="Proteomes" id="UP000317778"/>
    </source>
</evidence>
<proteinExistence type="predicted"/>
<feature type="domain" description="Sulfatase-modifying factor enzyme-like" evidence="1">
    <location>
        <begin position="417"/>
        <end position="642"/>
    </location>
</feature>
<dbReference type="SUPFAM" id="SSF56436">
    <property type="entry name" value="C-type lectin-like"/>
    <property type="match status" value="1"/>
</dbReference>
<dbReference type="Gene3D" id="3.90.1580.10">
    <property type="entry name" value="paralog of FGE (formylglycine-generating enzyme)"/>
    <property type="match status" value="1"/>
</dbReference>
<dbReference type="GO" id="GO:0120147">
    <property type="term" value="F:formylglycine-generating oxidase activity"/>
    <property type="evidence" value="ECO:0007669"/>
    <property type="project" value="TreeGrafter"/>
</dbReference>
<reference evidence="2 3" key="1">
    <citation type="submission" date="2017-06" db="EMBL/GenBank/DDBJ databases">
        <title>Novel microbial phyla capable of carbon fixation and sulfur reduction in deep-sea sediments.</title>
        <authorList>
            <person name="Huang J."/>
            <person name="Baker B."/>
            <person name="Wang Y."/>
        </authorList>
    </citation>
    <scope>NUCLEOTIDE SEQUENCE [LARGE SCALE GENOMIC DNA]</scope>
    <source>
        <strain evidence="2">B3_TA06</strain>
    </source>
</reference>